<dbReference type="InterPro" id="IPR004045">
    <property type="entry name" value="Glutathione_S-Trfase_N"/>
</dbReference>
<dbReference type="SUPFAM" id="SSF47616">
    <property type="entry name" value="GST C-terminal domain-like"/>
    <property type="match status" value="1"/>
</dbReference>
<dbReference type="SUPFAM" id="SSF52833">
    <property type="entry name" value="Thioredoxin-like"/>
    <property type="match status" value="1"/>
</dbReference>
<dbReference type="GO" id="GO:0004364">
    <property type="term" value="F:glutathione transferase activity"/>
    <property type="evidence" value="ECO:0007669"/>
    <property type="project" value="TreeGrafter"/>
</dbReference>
<dbReference type="PANTHER" id="PTHR42673:SF4">
    <property type="entry name" value="MALEYLACETOACETATE ISOMERASE"/>
    <property type="match status" value="1"/>
</dbReference>
<dbReference type="Gene3D" id="3.40.30.10">
    <property type="entry name" value="Glutaredoxin"/>
    <property type="match status" value="1"/>
</dbReference>
<keyword evidence="3" id="KW-1185">Reference proteome</keyword>
<name>B0C2D4_ACAM1</name>
<dbReference type="PROSITE" id="PS50404">
    <property type="entry name" value="GST_NTER"/>
    <property type="match status" value="1"/>
</dbReference>
<accession>B0C2D4</accession>
<dbReference type="STRING" id="329726.AM1_4752"/>
<dbReference type="eggNOG" id="COG0625">
    <property type="taxonomic scope" value="Bacteria"/>
</dbReference>
<dbReference type="CDD" id="cd03043">
    <property type="entry name" value="GST_N_1"/>
    <property type="match status" value="1"/>
</dbReference>
<dbReference type="CDD" id="cd03194">
    <property type="entry name" value="GST_C_3"/>
    <property type="match status" value="1"/>
</dbReference>
<dbReference type="OrthoDB" id="508763at2"/>
<protein>
    <submittedName>
        <fullName evidence="2">Glutathione S-transferase, putative</fullName>
    </submittedName>
</protein>
<dbReference type="GO" id="GO:0016034">
    <property type="term" value="F:maleylacetoacetate isomerase activity"/>
    <property type="evidence" value="ECO:0007669"/>
    <property type="project" value="TreeGrafter"/>
</dbReference>
<dbReference type="HOGENOM" id="CLU_070658_0_0_3"/>
<dbReference type="InterPro" id="IPR036249">
    <property type="entry name" value="Thioredoxin-like_sf"/>
</dbReference>
<reference evidence="2 3" key="1">
    <citation type="journal article" date="2008" name="Proc. Natl. Acad. Sci. U.S.A.">
        <title>Niche adaptation and genome expansion in the chlorophyll d-producing cyanobacterium Acaryochloris marina.</title>
        <authorList>
            <person name="Swingley W.D."/>
            <person name="Chen M."/>
            <person name="Cheung P.C."/>
            <person name="Conrad A.L."/>
            <person name="Dejesa L.C."/>
            <person name="Hao J."/>
            <person name="Honchak B.M."/>
            <person name="Karbach L.E."/>
            <person name="Kurdoglu A."/>
            <person name="Lahiri S."/>
            <person name="Mastrian S.D."/>
            <person name="Miyashita H."/>
            <person name="Page L."/>
            <person name="Ramakrishna P."/>
            <person name="Satoh S."/>
            <person name="Sattley W.M."/>
            <person name="Shimada Y."/>
            <person name="Taylor H.L."/>
            <person name="Tomo T."/>
            <person name="Tsuchiya T."/>
            <person name="Wang Z.T."/>
            <person name="Raymond J."/>
            <person name="Mimuro M."/>
            <person name="Blankenship R.E."/>
            <person name="Touchman J.W."/>
        </authorList>
    </citation>
    <scope>NUCLEOTIDE SEQUENCE [LARGE SCALE GENOMIC DNA]</scope>
    <source>
        <strain evidence="3">MBIC 11017</strain>
    </source>
</reference>
<dbReference type="InterPro" id="IPR040079">
    <property type="entry name" value="Glutathione_S-Trfase"/>
</dbReference>
<dbReference type="GO" id="GO:0006749">
    <property type="term" value="P:glutathione metabolic process"/>
    <property type="evidence" value="ECO:0007669"/>
    <property type="project" value="TreeGrafter"/>
</dbReference>
<dbReference type="SFLD" id="SFLDS00019">
    <property type="entry name" value="Glutathione_Transferase_(cytos"/>
    <property type="match status" value="1"/>
</dbReference>
<evidence type="ECO:0000313" key="3">
    <source>
        <dbReference type="Proteomes" id="UP000000268"/>
    </source>
</evidence>
<dbReference type="EMBL" id="CP000828">
    <property type="protein sequence ID" value="ABW29724.1"/>
    <property type="molecule type" value="Genomic_DNA"/>
</dbReference>
<dbReference type="RefSeq" id="WP_012165009.1">
    <property type="nucleotide sequence ID" value="NC_009925.1"/>
</dbReference>
<dbReference type="AlphaFoldDB" id="B0C2D4"/>
<evidence type="ECO:0000313" key="2">
    <source>
        <dbReference type="EMBL" id="ABW29724.1"/>
    </source>
</evidence>
<organism evidence="2 3">
    <name type="scientific">Acaryochloris marina (strain MBIC 11017)</name>
    <dbReference type="NCBI Taxonomy" id="329726"/>
    <lineage>
        <taxon>Bacteria</taxon>
        <taxon>Bacillati</taxon>
        <taxon>Cyanobacteriota</taxon>
        <taxon>Cyanophyceae</taxon>
        <taxon>Acaryochloridales</taxon>
        <taxon>Acaryochloridaceae</taxon>
        <taxon>Acaryochloris</taxon>
    </lineage>
</organism>
<gene>
    <name evidence="2" type="ordered locus">AM1_4752</name>
</gene>
<sequence>MTDLTLVIGNKNYSSWSLRAWLFLKQVGVPFQEVRVPLFTDKTRSQLANYSPSGLVPVLITDEGTIWDSLAICEYGAETHQQGWPQPPAIRAQARAVAAEMHSGFMALRSEMPMNCRARRTGVEPSAVCQTNIERILSVWQSCRQTYGEAGPWLFGEFSVADAMYAPVASRFVTYGVSLPQIAQDYIHTIFENPHMQEWLQAGATESEIIQASERGQPISR</sequence>
<evidence type="ECO:0000259" key="1">
    <source>
        <dbReference type="PROSITE" id="PS50404"/>
    </source>
</evidence>
<dbReference type="InterPro" id="IPR036282">
    <property type="entry name" value="Glutathione-S-Trfase_C_sf"/>
</dbReference>
<proteinExistence type="predicted"/>
<dbReference type="KEGG" id="amr:AM1_4752"/>
<dbReference type="Pfam" id="PF13410">
    <property type="entry name" value="GST_C_2"/>
    <property type="match status" value="1"/>
</dbReference>
<dbReference type="Gene3D" id="1.20.1050.10">
    <property type="match status" value="1"/>
</dbReference>
<dbReference type="PANTHER" id="PTHR42673">
    <property type="entry name" value="MALEYLACETOACETATE ISOMERASE"/>
    <property type="match status" value="1"/>
</dbReference>
<keyword evidence="2" id="KW-0808">Transferase</keyword>
<dbReference type="Proteomes" id="UP000000268">
    <property type="component" value="Chromosome"/>
</dbReference>
<dbReference type="Pfam" id="PF13409">
    <property type="entry name" value="GST_N_2"/>
    <property type="match status" value="1"/>
</dbReference>
<dbReference type="GO" id="GO:0006559">
    <property type="term" value="P:L-phenylalanine catabolic process"/>
    <property type="evidence" value="ECO:0007669"/>
    <property type="project" value="TreeGrafter"/>
</dbReference>
<feature type="domain" description="GST N-terminal" evidence="1">
    <location>
        <begin position="4"/>
        <end position="84"/>
    </location>
</feature>